<evidence type="ECO:0000313" key="2">
    <source>
        <dbReference type="EMBL" id="SHG76586.1"/>
    </source>
</evidence>
<dbReference type="EMBL" id="FQXD01000001">
    <property type="protein sequence ID" value="SHG76586.1"/>
    <property type="molecule type" value="Genomic_DNA"/>
</dbReference>
<name>A0A1M5MH77_9BACI</name>
<protein>
    <submittedName>
        <fullName evidence="2">Transposase</fullName>
    </submittedName>
</protein>
<dbReference type="Proteomes" id="UP000184079">
    <property type="component" value="Unassembled WGS sequence"/>
</dbReference>
<keyword evidence="3" id="KW-1185">Reference proteome</keyword>
<dbReference type="InterPro" id="IPR047951">
    <property type="entry name" value="Transpos_ISL3"/>
</dbReference>
<feature type="domain" description="Transposase IS204/IS1001/IS1096/IS1165 DDE" evidence="1">
    <location>
        <begin position="15"/>
        <end position="64"/>
    </location>
</feature>
<dbReference type="AlphaFoldDB" id="A0A1M5MH77"/>
<sequence>MDACFQYGGIPPRKKTFLRWKQEILQSFMHPFNNGYIEGINNTIKVLKRDSFGIKNFQRLKHKILWQQEVKKALV</sequence>
<evidence type="ECO:0000259" key="1">
    <source>
        <dbReference type="Pfam" id="PF01610"/>
    </source>
</evidence>
<dbReference type="InterPro" id="IPR002560">
    <property type="entry name" value="Transposase_DDE"/>
</dbReference>
<accession>A0A1M5MH77</accession>
<reference evidence="3" key="1">
    <citation type="submission" date="2016-11" db="EMBL/GenBank/DDBJ databases">
        <authorList>
            <person name="Varghese N."/>
            <person name="Submissions S."/>
        </authorList>
    </citation>
    <scope>NUCLEOTIDE SEQUENCE [LARGE SCALE GENOMIC DNA]</scope>
    <source>
        <strain evidence="3">CGMCC 1.6496</strain>
    </source>
</reference>
<proteinExistence type="predicted"/>
<evidence type="ECO:0000313" key="3">
    <source>
        <dbReference type="Proteomes" id="UP000184079"/>
    </source>
</evidence>
<dbReference type="PANTHER" id="PTHR33498">
    <property type="entry name" value="TRANSPOSASE FOR INSERTION SEQUENCE ELEMENT IS1557"/>
    <property type="match status" value="1"/>
</dbReference>
<gene>
    <name evidence="2" type="ORF">SAMN05421807_101497</name>
</gene>
<organism evidence="2 3">
    <name type="scientific">Virgibacillus chiguensis</name>
    <dbReference type="NCBI Taxonomy" id="411959"/>
    <lineage>
        <taxon>Bacteria</taxon>
        <taxon>Bacillati</taxon>
        <taxon>Bacillota</taxon>
        <taxon>Bacilli</taxon>
        <taxon>Bacillales</taxon>
        <taxon>Bacillaceae</taxon>
        <taxon>Virgibacillus</taxon>
    </lineage>
</organism>
<dbReference type="PANTHER" id="PTHR33498:SF1">
    <property type="entry name" value="TRANSPOSASE FOR INSERTION SEQUENCE ELEMENT IS1557"/>
    <property type="match status" value="1"/>
</dbReference>
<dbReference type="Pfam" id="PF01610">
    <property type="entry name" value="DDE_Tnp_ISL3"/>
    <property type="match status" value="1"/>
</dbReference>